<dbReference type="InterPro" id="IPR023809">
    <property type="entry name" value="Thiopep_bacteriocin_synth_dom"/>
</dbReference>
<dbReference type="Pfam" id="PF14028">
    <property type="entry name" value="Lant_dehydr_C"/>
    <property type="match status" value="1"/>
</dbReference>
<dbReference type="RefSeq" id="WP_167931871.1">
    <property type="nucleotide sequence ID" value="NZ_JAAVJB010000013.1"/>
</dbReference>
<dbReference type="Pfam" id="PF04738">
    <property type="entry name" value="Lant_dehydr_N"/>
    <property type="match status" value="1"/>
</dbReference>
<evidence type="ECO:0000313" key="3">
    <source>
        <dbReference type="EMBL" id="NJP65343.1"/>
    </source>
</evidence>
<keyword evidence="4" id="KW-1185">Reference proteome</keyword>
<name>A0ABX1AL38_9ACTN</name>
<comment type="caution">
    <text evidence="3">The sequence shown here is derived from an EMBL/GenBank/DDBJ whole genome shotgun (WGS) entry which is preliminary data.</text>
</comment>
<reference evidence="3 4" key="1">
    <citation type="submission" date="2020-03" db="EMBL/GenBank/DDBJ databases">
        <title>Draft genome of Streptomyces sp. ventii, isolated from the Axial Seamount in the Pacific Ocean, and resequencing of the two type strains Streptomyces lonarensis strain NCL 716 and Streptomyces bohaiensis strain 11A07.</title>
        <authorList>
            <person name="Loughran R.M."/>
            <person name="Pfannmuller K.M."/>
            <person name="Wasson B.J."/>
            <person name="Deadmond M.C."/>
            <person name="Paddock B.E."/>
            <person name="Koyack M.J."/>
            <person name="Gallegos D.A."/>
            <person name="Mitchell E.A."/>
            <person name="Ushijima B."/>
            <person name="Saw J.H."/>
            <person name="Mcphail K.L."/>
            <person name="Videau P."/>
        </authorList>
    </citation>
    <scope>NUCLEOTIDE SEQUENCE [LARGE SCALE GENOMIC DNA]</scope>
    <source>
        <strain evidence="4">5675061</strain>
    </source>
</reference>
<evidence type="ECO:0000259" key="1">
    <source>
        <dbReference type="Pfam" id="PF04738"/>
    </source>
</evidence>
<evidence type="ECO:0000259" key="2">
    <source>
        <dbReference type="Pfam" id="PF14028"/>
    </source>
</evidence>
<feature type="domain" description="Thiopeptide-type bacteriocin biosynthesis" evidence="2">
    <location>
        <begin position="738"/>
        <end position="986"/>
    </location>
</feature>
<sequence>MYRHIDASLIRASVLPLATPVPAWPGEDAGIEQIRAWVEQAWEDGSRAEAIAHASPSLASAIEEVIQGTVEPLRVRRVSRSLARYLLRMRHRATPFGLFAGPAVAHTGQQAHVRWEPRNRAFGFADASWLHEVTAALERTPAVLRYLKVVVDPTHVVRGSRIVVMNQPGKEGPTDTSLRRTRVAEHALKLAHAPIPTHVLVDELGTSFPGAPEGAIEELVRGLVTHRVLLTELRAPMTHPDGLGHVVARLDETGADTATAAQLRSVHRLLDLHNHAHPADQPGLRAKATDAMASLTGAARTLVINVRPGCDITLPHAVAHEAEHALRLMARITPYPRGSAAWQDYRNRFLERYSMGTVIPVRELTDADTGLGFPVGYRSTVLPRPTLATTPRDEHLLRLAQDAALNNQREIVLTEEDVEALSLGEPTAVPAHVELCFSVLARSTRALTEGRFTLSTVGLSLAAGTLTGRFLPILDPPDQTRMAVEYATLPTLTEGAARPQISAPPLRRHIDNVGRAPVVAPEVLAVGEHNPDATVALDDLGVVADAGRLYLVSISSGQCLEPSAMSAVELSTATHPLSRFLAEVHRSHAAVLVPFAWGAASRLPFLPEVRYGRTTLSPACWRLRSNDFFDRRRWTKDFTAWRSTYGVPQAVYVGSSDQQLRLDLDRPGHLDLLRAELDRHGVLALHEAPEESAYGWIGRAHEVTMSFAADQHPVPAPACRTVVQRSTARLPGATARAYLKVYGSQARATEVLTDHLPRLLEGLPAPSQLWFTRYADPDPHLRVRLLLPAPGEFGAAAGAVARWAAELREEGLIHRIQWDTDQPETGRYGEGTVLAAAERFFATDSTAALAQMRVALPSDLRPAITAASYLDIATGLLGSATEGRNWLIHNLLRADGAAAPRPTQDLARRLTDRHEAGHALNEFPEGNAVQDSWKNRQEALADYRRALDTARLDPADVLPSLLHMHHNRVAGIDPDAEARCRRTARAAALSRSVRHQGDTR</sequence>
<dbReference type="NCBIfam" id="TIGR03891">
    <property type="entry name" value="thiopep_ocin"/>
    <property type="match status" value="1"/>
</dbReference>
<evidence type="ECO:0000313" key="4">
    <source>
        <dbReference type="Proteomes" id="UP000746503"/>
    </source>
</evidence>
<protein>
    <submittedName>
        <fullName evidence="3">Lantibiotic dehydratase</fullName>
    </submittedName>
</protein>
<gene>
    <name evidence="3" type="ORF">HCJ92_03355</name>
</gene>
<organism evidence="3 4">
    <name type="scientific">Streptomyces spiramenti</name>
    <dbReference type="NCBI Taxonomy" id="2720606"/>
    <lineage>
        <taxon>Bacteria</taxon>
        <taxon>Bacillati</taxon>
        <taxon>Actinomycetota</taxon>
        <taxon>Actinomycetes</taxon>
        <taxon>Kitasatosporales</taxon>
        <taxon>Streptomycetaceae</taxon>
        <taxon>Streptomyces</taxon>
    </lineage>
</organism>
<accession>A0ABX1AL38</accession>
<dbReference type="EMBL" id="JAAVJB010000013">
    <property type="protein sequence ID" value="NJP65343.1"/>
    <property type="molecule type" value="Genomic_DNA"/>
</dbReference>
<feature type="domain" description="Lantibiotic dehydratase N-terminal" evidence="1">
    <location>
        <begin position="48"/>
        <end position="673"/>
    </location>
</feature>
<dbReference type="InterPro" id="IPR006827">
    <property type="entry name" value="Lant_deHydtase_N"/>
</dbReference>
<dbReference type="Proteomes" id="UP000746503">
    <property type="component" value="Unassembled WGS sequence"/>
</dbReference>
<proteinExistence type="predicted"/>